<dbReference type="AlphaFoldDB" id="A0A3P6UK81"/>
<dbReference type="InterPro" id="IPR036703">
    <property type="entry name" value="MOB_kinase_act_sf"/>
</dbReference>
<reference evidence="2 3" key="1">
    <citation type="submission" date="2018-08" db="EMBL/GenBank/DDBJ databases">
        <authorList>
            <person name="Laetsch R D."/>
            <person name="Stevens L."/>
            <person name="Kumar S."/>
            <person name="Blaxter L. M."/>
        </authorList>
    </citation>
    <scope>NUCLEOTIDE SEQUENCE [LARGE SCALE GENOMIC DNA]</scope>
</reference>
<evidence type="ECO:0000256" key="1">
    <source>
        <dbReference type="PIRSR" id="PIRSR605301-1"/>
    </source>
</evidence>
<dbReference type="Gene3D" id="1.20.140.30">
    <property type="entry name" value="MOB kinase activator"/>
    <property type="match status" value="1"/>
</dbReference>
<accession>A0A3P6UK81</accession>
<name>A0A3P6UK81_LITSI</name>
<evidence type="ECO:0000313" key="2">
    <source>
        <dbReference type="EMBL" id="VDK77601.1"/>
    </source>
</evidence>
<dbReference type="OrthoDB" id="8170117at2759"/>
<dbReference type="Pfam" id="PF03637">
    <property type="entry name" value="Mob1_phocein"/>
    <property type="match status" value="1"/>
</dbReference>
<dbReference type="SMART" id="SM01388">
    <property type="entry name" value="Mob1_phocein"/>
    <property type="match status" value="1"/>
</dbReference>
<sequence>MNKDKTFRPKKKFPIGTLRYNLHKQAQATLHSGLDLKAAVRLPPNENFEDWLAVHTVDFFNRINLLYGIISDVCTAKSCPTMSGGARYEYLWQDGVSYKKPTRLSAPEYIFLLMDWIEIRINNETIFPSNTEIPFPRDFRQTCKKILTRLFRVFVHVYIHHFDRLSQLGAEPHANTLYKHFYYFITEHQMVSSRELDALARYEVTNCLTPDRKVFDTPPPKSVKVVCGAQSRFQTAGIWFKLSEDACARIQNTGINLGVYCPQYYYVLMLHLAIFLGRHLFSCSVPHGK</sequence>
<keyword evidence="3" id="KW-1185">Reference proteome</keyword>
<proteinExistence type="predicted"/>
<keyword evidence="1" id="KW-0479">Metal-binding</keyword>
<organism evidence="2 3">
    <name type="scientific">Litomosoides sigmodontis</name>
    <name type="common">Filarial nematode worm</name>
    <dbReference type="NCBI Taxonomy" id="42156"/>
    <lineage>
        <taxon>Eukaryota</taxon>
        <taxon>Metazoa</taxon>
        <taxon>Ecdysozoa</taxon>
        <taxon>Nematoda</taxon>
        <taxon>Chromadorea</taxon>
        <taxon>Rhabditida</taxon>
        <taxon>Spirurina</taxon>
        <taxon>Spiruromorpha</taxon>
        <taxon>Filarioidea</taxon>
        <taxon>Onchocercidae</taxon>
        <taxon>Litomosoides</taxon>
    </lineage>
</organism>
<dbReference type="Proteomes" id="UP000277928">
    <property type="component" value="Unassembled WGS sequence"/>
</dbReference>
<gene>
    <name evidence="2" type="ORF">NLS_LOCUS3726</name>
</gene>
<evidence type="ECO:0008006" key="4">
    <source>
        <dbReference type="Google" id="ProtNLM"/>
    </source>
</evidence>
<dbReference type="STRING" id="42156.A0A3P6UK81"/>
<evidence type="ECO:0000313" key="3">
    <source>
        <dbReference type="Proteomes" id="UP000277928"/>
    </source>
</evidence>
<dbReference type="EMBL" id="UYRX01000211">
    <property type="protein sequence ID" value="VDK77601.1"/>
    <property type="molecule type" value="Genomic_DNA"/>
</dbReference>
<keyword evidence="1" id="KW-0862">Zinc</keyword>
<dbReference type="InterPro" id="IPR005301">
    <property type="entry name" value="MOB_kinase_act_fam"/>
</dbReference>
<feature type="binding site" evidence="1">
    <location>
        <position position="161"/>
    </location>
    <ligand>
        <name>Zn(2+)</name>
        <dbReference type="ChEBI" id="CHEBI:29105"/>
    </ligand>
</feature>
<feature type="binding site" evidence="1">
    <location>
        <position position="79"/>
    </location>
    <ligand>
        <name>Zn(2+)</name>
        <dbReference type="ChEBI" id="CHEBI:29105"/>
    </ligand>
</feature>
<dbReference type="SUPFAM" id="SSF101152">
    <property type="entry name" value="Mob1/phocein"/>
    <property type="match status" value="1"/>
</dbReference>
<feature type="binding site" evidence="1">
    <location>
        <position position="74"/>
    </location>
    <ligand>
        <name>Zn(2+)</name>
        <dbReference type="ChEBI" id="CHEBI:29105"/>
    </ligand>
</feature>
<protein>
    <recommendedName>
        <fullName evidence="4">Mob1/phocein family protein</fullName>
    </recommendedName>
</protein>
<feature type="binding site" evidence="1">
    <location>
        <position position="156"/>
    </location>
    <ligand>
        <name>Zn(2+)</name>
        <dbReference type="ChEBI" id="CHEBI:29105"/>
    </ligand>
</feature>
<dbReference type="PANTHER" id="PTHR22599">
    <property type="entry name" value="MPS ONE BINDER KINASE ACTIVATOR-LIKE MOB"/>
    <property type="match status" value="1"/>
</dbReference>
<dbReference type="OMA" id="WIEIRIN"/>